<feature type="domain" description="Ig-like" evidence="4">
    <location>
        <begin position="65"/>
        <end position="156"/>
    </location>
</feature>
<feature type="domain" description="Fibronectin type-III" evidence="5">
    <location>
        <begin position="2256"/>
        <end position="2351"/>
    </location>
</feature>
<reference evidence="6 7" key="1">
    <citation type="submission" date="2019-07" db="EMBL/GenBank/DDBJ databases">
        <title>Draft genome assembly of a fouling barnacle, Amphibalanus amphitrite (Darwin, 1854): The first reference genome for Thecostraca.</title>
        <authorList>
            <person name="Kim W."/>
        </authorList>
    </citation>
    <scope>NUCLEOTIDE SEQUENCE [LARGE SCALE GENOMIC DNA]</scope>
    <source>
        <strain evidence="6">SNU_AA5</strain>
        <tissue evidence="6">Soma without cirri and trophi</tissue>
    </source>
</reference>
<feature type="region of interest" description="Disordered" evidence="3">
    <location>
        <begin position="1113"/>
        <end position="1167"/>
    </location>
</feature>
<feature type="compositionally biased region" description="Basic and acidic residues" evidence="3">
    <location>
        <begin position="819"/>
        <end position="828"/>
    </location>
</feature>
<feature type="domain" description="Fibronectin type-III" evidence="5">
    <location>
        <begin position="4626"/>
        <end position="4719"/>
    </location>
</feature>
<feature type="domain" description="Fibronectin type-III" evidence="5">
    <location>
        <begin position="2038"/>
        <end position="2133"/>
    </location>
</feature>
<feature type="domain" description="Ig-like" evidence="4">
    <location>
        <begin position="4823"/>
        <end position="4912"/>
    </location>
</feature>
<feature type="domain" description="Fibronectin type-III" evidence="5">
    <location>
        <begin position="5759"/>
        <end position="5856"/>
    </location>
</feature>
<feature type="domain" description="Ig-like" evidence="4">
    <location>
        <begin position="3939"/>
        <end position="4028"/>
    </location>
</feature>
<dbReference type="InterPro" id="IPR007110">
    <property type="entry name" value="Ig-like_dom"/>
</dbReference>
<feature type="compositionally biased region" description="Polar residues" evidence="3">
    <location>
        <begin position="935"/>
        <end position="944"/>
    </location>
</feature>
<dbReference type="CDD" id="cd00096">
    <property type="entry name" value="Ig"/>
    <property type="match status" value="2"/>
</dbReference>
<feature type="domain" description="Fibronectin type-III" evidence="5">
    <location>
        <begin position="3544"/>
        <end position="3640"/>
    </location>
</feature>
<feature type="domain" description="Ig-like" evidence="4">
    <location>
        <begin position="2755"/>
        <end position="2843"/>
    </location>
</feature>
<dbReference type="InterPro" id="IPR013098">
    <property type="entry name" value="Ig_I-set"/>
</dbReference>
<dbReference type="SUPFAM" id="SSF48726">
    <property type="entry name" value="Immunoglobulin"/>
    <property type="match status" value="26"/>
</dbReference>
<feature type="domain" description="Fibronectin type-III" evidence="5">
    <location>
        <begin position="4920"/>
        <end position="5015"/>
    </location>
</feature>
<feature type="compositionally biased region" description="Basic and acidic residues" evidence="3">
    <location>
        <begin position="1026"/>
        <end position="1064"/>
    </location>
</feature>
<feature type="compositionally biased region" description="Polar residues" evidence="3">
    <location>
        <begin position="6568"/>
        <end position="6578"/>
    </location>
</feature>
<sequence>MSIVEVSKMNYKASLQIMNVQASDGGIYKAVAKNKSGENTASINLNIAGGEEEEENSSSAGGFPPRFPKKPTIRQHGDDLVMSCVMESNPMSEITWYHGTQAITASPRLRIASKETAKNTYLLTLTVASPTHEDGGNYRCNARNSFGESNANIALNFQAPEEEKAPSGKAPSFTEKPQIIANATGSLVTMKCRVRSSSKPEVAWSRGTETVRASSRISMRVTAVKEDEYEIVLELKEPKAADGGSYRCDVKNEHGATHASLALNLAEPEEEKDDETDKKEKKEKKEKTEEKPKPKVLPPSFVGAPVIRSEADRSVVMEVRVRSEGAVSAAWWHGRPVIADSRVVISQTERAGIHTLLLRIREPRPEDAGLYKCNIKNEAGDINANLTLNIEVVPEVRQQPRVVVVRERRVVVIETRITCVNEPNVRWLHEQRQVAMDSRHNVVIQQVSQGEYAVKLEIEEATESDRGQYQLVAKNEKGEVKSQAVTVTEVFEKEKPKGEAPRLASQLSPMTVEEGGSADFSCRLVKPDNNTMCIWYKNNAILRETPDVFTSFDGQNIRMSLSSVKQSASGVYKLVVRNDFGSSETSCQLTVNEKKKMEKLELDEDKMKPKKKEKEETKEEKVEKKEEKKEERKESKVEIVEEKSPKSTSKPEEGKPKEEQKTIDQKQAAEKKTKVGETVKKPEDVSSDESDIKTAKPKGKDVDSKKSDDKKTPHGKKGPDANLPEEKDHHPKDKPGKDDQQPSKDTKTPKGKRAPAPDSKSPESGNALDTKKPSRKKSPEPTRGSPEDYAEDGGEESGPSPRAVSPNQKLGVNGTPKESVQDKPDQPGKTKLLATPDAAAAAAARGLRSAPLAEGKSARTEGQKARGRPRAPDSRDRKARAAERRARAQERPPAAEECPEEQQWRPGSGPWRRRGRGVGERSSPLRLLGGAPPWLQQQNANGQTDDAKAGKTGKTDAPAQKPKPKRPAPVAVENKTPAQILAEQRAALMARKKEKKAAPEKKKEEDAMVKLKKTDGPEKSKHHHSRWETPKIEEPILHEPDDLLRPEDEPKPRSGRRLSREEITGRPMPIPKEEEDFSHLKLRPVEPIPRPTGRRRSSIHEDVLHCWVWHRGTDGAASPKPRASIQGPADDARSAPTAPEVTVSIEDEEPEQHTMERADWDTPVSIEPLEQLLEEYRKPHQFQWTAGDDMDEEEPWWMSLKAEEEKETRNGTDGSPQKSRDGGKKGGPNPEILIAQEQQEQQRKSSLLPGQPGSRRGSLIPPEEQPRRASIIIADDEHRKARPGEILEGGKQGRRRPSAEVRRPSVSDIEGLIDKPSTPLKAIGKPGPPSIVDIEESYTVVEDANAFCILTVEGNPAPTFKFYKGIQEICEGGRYKFITSGDMSTIMLCIRKAKPSDEGHYKVVVQNKHGEDAAEFTVFVSDSSGMDFRAMLKKRRYKAWDKDKGDPDWGDLKEVEKPQIPQLKKVERKKETFLKPMVDVIVKEGKDKFAKFECVFSRSKMRPKWMHKRDECFPGNKYQFKDEGDTYCLIIDKPRVEDSGKYTLNLGGVETSAFLTVEPADPDFKFVRDLPKHVDGFYKEDVTLECQVNSHKAIVHWYHGDNQVDDSEHYTIGKDMLGTCRLTIRGAKKKDAGAWSCRLFRQKDRTDCTVSLTDRPVRFKKKLKPMNNFEKDKIIMEVETDYPDADVKWFKDGQEIKPDGKHVKIVSDGKKHQLIIKSAKLVDAGEFMAKSNNDMTSAPLSVNYLNKFSKGLLPDVEGIEREKVVLEVEMADHTAPCEWFFGDQIIEQDERIEIKNLGGGKHQLIINSAKLTDEGDYICKSGKLESQGHLTVIRGETKPKIKFDGPVVGPVNKPLVFEVPYKVSGKRQTQMEAKLCRQGKPLSKQDVEIVIKDKSVIYTFKKPTRDQAGDYEIKISNGQGEDSKTVNINMQDVPQPPRDVEVKDVFAKHCMIHWKKSAEDGGSEIQRYVIEKQDLGKIGGWENVGEAGPNATSFKCEDMVLKRKYKFRVKAVSKIGESQPGVAKNDIIAKDPWDEPGKPGNVELTDWDKDHADLKWTKPENDGGAPITGYVIEFKEKFSNDWVEGKYIPGNVESGTIDGLTEGKTYEFRVRAVNKGGKGEPSDPTKPIIAKCRFVKPYIINKDAFKNMVIKKNQVIVLDIQYGGEPDPEVHWYRNQTELFEDTEKTTIDQYERNTVLTVRKCERPDSGKYRLVLSNSSGTCEGICDVIVLGETANQRPGMGWKRYKYKVSCKPSRPEGPLVVEDVRETRALCKWNKPKDDGGTDLKGYVVEKMDVDTGRWVPAGEVGPDKTEFKIEGLTPRKKYKFRVRAVNKEGESEPLETDEAIEARNPYDEPGKPGKPEIVDYDNKMVQLKWEKPEKDGGRPILHYVVEMKDKFSDWAEVTKTPDDKPEVQVNGLKEQMTYQFRVRAVNKAGKSEPSEPTGNHLCKHRNLKPHIDRTNMVTVTIKVNKSHKFAINVRGEPPPTLSWFTKDGDQIQPSDRIKIENVDYHTDFSIEKATRKDSGIYTLKAENRNGKDEAQCELVVLGKPSKPKGPLKVENVYEKGGLLKWEKPEDDGGTPIKEYVVEKMDTGTGRWVRCGKAPGGLAHPEFQVTDLIPGQDYKFRVAAVNDEGESEPLETEKAVKAKNPYDPPDAPGKPVIEDYDNMSVDLKWEAPKSDNGAPIQRYIIEKKNKKFGEWEKAAEVPGTQLTGKVVDLIERDQYQFRVKAVNKAGPGAASDPTEFHTVKHRKLRPMIDRTNLVMTKVKAGKQVHFDVNIKGEPPPKVTWILKDEPVSALNISVVNVEYNTKFTIRDSERKNTGIYKVVAENEHGRDEAEVEVVILSAPSKPKGPLKVSDVTAKNCKLDWKKPEDDGGAPITAYAVEKMDVTQPGRWVPVGRVDPHETSMEVPGLLEGKQYQFRVKAINEEGTSEPLDTDHATLAKNPYDIPGSPSVPEIHDWDVDRVDLKWKPPKDDGGAPITGYIIEQKEKFGTSWEPVVETKGPAPEARVPGLTKGNTYQFRVRAVNKAGPGEPGEPTAPHIAKARYLKPYINREKCKPVTVRAGQAIRLDIDVEGEPPPTVTWEFKGRQVGTDAHYRLENEDYNTRLQITSTSRKQSGVYLIKAVNDSGEDQAELEVNILDKPARPEGPLEVSDVHKDHCKLNWNQPKDDGGLPLAAFVVEKMDTTTGRWVPVGRVPGDTTEMEVKGLEPGKRYDFRVKAVNEEGESEPLDTDHSTLAKDPYDPPGAPSLPDIIDWDEHMVELKWDAPLRDNGAPITGYILEMRPDGAAEFQPAAEVGPGTTGKIPNLTPGKKYQFRVRAVNKAGPGEPSEPTHMHTAKARYLKPRIVRDNLAPITVKVNQQVMLDVDIIGEPPPTVTWTFKDKEVETGPELTITNMDYNTKFALFRAKRMHSGKYTITASNSSGEDVAEVDITVLGKPKHPKGPLDVSDVTANGCHLSWKEPEDDGGTPISHYEIEKLDPNTGQWVPCGTSDKPEADITGLQEGKKYKFRVKAVNKEGESEPLECDKEILAKNPFDPPHKPERPQLTNWDREFVDLKWKAPDDGGAPILEYIVEKRDKAEKPSAWKPCLTVPGDATEGHVTDVVPGHEYEFRLVAVNKAGPSEPSDATKPVICKPRFLKPHIDRKNLDKKTVRSGQLLRVEIDIEGEPAPTVTWTLNGQPVPANKRLTIDNQEYHSFFSLQRAKRSDTGVYVITATNTSGTDVAELDVNVLAKPGKPKGPLDVSDVTAKGCKLKWEKPEDDGGEPVDHYVVERMDKDTGRWVPVCTSKEPEAEVEGLNEGHEYLFRVKAVNSEGEGEPLETTTPTLAKNPYDPPGSPGVPDIHDWDKHHADLKWKAPESDGGAPIVGYVIEKKDQFSTKWQKAVEIPGDVCEGRVPDLVEGMQYKFRVRAVNKAGPGAPSGESKTMTAKARFAAPYIDRSNLRDIAIHAGTPFKFDVRVKGEPAPTTSWSLNGAQLSTRDNRTIDSEDYRTKLSVFMTSRGDTGTYTIKAVNDSGKDEAQVKVIVLDKPSAPEGPLEVSDVHKEGCKLKWNPPEDDGGVPISEYLVEKFDPELGRWMPAGRSDKPEIEINNLTPGHEYKFRVKAVNPEGESEPLVGEKSIIAKNPFDEPGAPGRPEPTDWDKDFVDLKWEPPKNDGGAPITGYIVEKKEKGTGKWVKAVELAGPECACRVPDLDEGQTYEFRVKAVNEAGPGEPSGGSRPVTAKPRKLAPKIDRRNLRNITVKEGEPILLDVKVQGEPPPEVTWLKNGRPIKETTRNKIENEPYRTKYTNDRPKRSDTDTYTIKAVNEHGEDEASIQIVVISKPSAPEGPLEVSDVHKEGCKLNWKPPADDGGEPIEGYVIEKFDPDVGVWLPAGTSAKPEFDVKDLMPGHEYQFRVKAVNKEGESEPLVTLAPIVAKDPFVVPGKPGAPEATDWSTSHVELTWAEPASDGGSPITGYIIEKRDRYGMMWEKACELEGPESTGSVHNLIEGVEYQFRVIALNRAGQSEPSEPSKSIVAKARFLAPKIDRRNLRDVVVSKGSPVKFDVDVSGEPAPTTKWFKSGSELRPSKQLTIDSKDYNTKFALRQTRRSDSGEYTITAENSSGKDQVTVRVTVTDKPGKPEGPLDISDVHKNGCKIKWNPPKDDGGTPIDHFEVEKFDPETGIWMPAGRSDKPEIEINNLTPGHEYKFRVKAVNAEGASEPLEGTESIIAKNPFDEPGPPGNLKATDWDKDHVDLAWEPPKNDGGAPITGYLVEKKDKSGRWQPVFEVPADQQTATVPDLTEGETYDFRVRAINKAGPGEPSKTTGPIVAKPRNLPPKIDRTNLNPVKVRAGMNFNFDVNVSGEPPPDKKWTLEKKPVFSNDRVKITTSDYNIKLVVRNATRAESGTYTLTATNENGTDSADVLVTVLDKPSAPEGPLKVSDVHAKGCKLNWKPPADDGGVPIQKYVVEKLDESTGRWVKAGETDGPATELDVEGLTPGKHYKFRVKAVNKEGASEPLTTTQSIHAKNPYDEPGKPGTPEVKDFDKNFVDLKWKPPLSDGGNPIKEYIIQKRDKMNPKWEDAVVVSGDKPEGRVPDLIEGNTYEFRVVAVNKAGPGEPSEPTKPHLARPKNMAPKIDRNAMVALKLRAGQSIEYDIPVAGEPPPSKTWSFQGSDLVPSEHVPGAPEGPLKYANITKSSCTIGWKPPKDNGGADITHYLVEKMDADTFRWVPVGDTTKCQLKADHLIENHDYKFRVFAVNRMGQSEPLTGSESITAKDPFQKPTKPGQPQPTDWDKDHVDLEWTAPKEDGGSPVIKYIIEKKPKFGMWEKAAEIPGDQTRGTAPNLTEGEEYQFRVIAVNQAGPGEPSEPSSSVIAKPRFVKPSFNKSALEDLVVRAGTRVQYNIPIEGSPKPKVEWRVDGSVLEPSERVELATQGGQTTLDIPFSVRSDSGQYTLTLTNDHGSDSATATVTVLDKPSPPQGPLKVSDVNKDGCKLAWQEPKDDGGSPIIHYLVEKMDVNRGTWVEVCYAHELNGEVTGLIHRKEYKFRVKAVNMIGESEPLTTDRSIIAKNECDEPDSPGRPKVTDWDSDFVELEWTKPVNDGGAPVSGYIIQKKEKGSPIWTEAAKVPADCTKAKAPGLTEGQEYEFRIIAVNKAGLSEPSEPSEMVMARPRRQAPKIKTPMTDIIIRAGQTLHIDIAYVGEPDPKVEWLQNGQPLPLTERTTVTSINHHTVIHSVNAHRGKSGTYRLKLENESGTDEGTMNVTVLDRPGAPEGPLEYDDVTANSVALSWKAPSDDGGSPITGYIIEKRDKTHRGPWVPAVQYVDPKDTHALVPRLHEGTEYEFRVRAQNLQGVSDPLTTDKPVVAKNSFGVPGRPGRPEAVDADRDLIRIRWEAPRSNGGSKITGYDVERREHMTGRWQLVTRPNAPAPHTEFTDTSVLEFHQYEYRVTAINAAGHGSPSDPSLTMTAKPMKEPPKLNLDGILGRRIRVRAGEPIDIRIPISGAPVPTVEWAHAGKPLAPGGRAEMATTSEYTTFHIPKSVREDAGKYTITASNAYGTDSADVEVVVVDKPGAPRGPLSYDQVTATQVTLSWKPPEDCGGCDLTGYQVEVAEGGSDNFRPVPGYIPGPNFTVKGLTEGRQYTFRVRAENMYGLSEPLTGKQVTAKNPFDAPDAPGQPLITSYTPNSVSLSWTPPEYNGGNPISGYLVERRDRGGEWIKCNTYLVPGTSHTVSHLSEGGRYEFRVLAVNDAGPGKPSRPSESVTCGVMIYKPSAPEAPRPERITKDSVTLSWRPPKDGGSKIRGYLVQKQPKGSDEWLPVNEAPHPLSNFTVPDLTEGEEYAFRVIAVNDVGESAPSKPCPFVKVEEQPNKPHIDVSGLRDITVKAGQDFSIHVPYRGFPRPTAAWTRDDVAVDDSDSRVHTQLGDDFASFVMTNAQRGDTGAYRLHLKNTSGMDTAICNVKVLDRPAPPRDLRADEFGGDSLTLFWKPPKDDGGADITNYVVERRDHGKADWCKVSSFVSGTGVRVRNLSVGKEYDFRVRAENQYGTSEPCETTEPIKARHPFDVPGAPGAPEAMHTSEDSVSLSWTTPKHNGGSPITGYVLEKRVAGEGWVKTSHATIPGAEFK</sequence>
<feature type="region of interest" description="Disordered" evidence="3">
    <location>
        <begin position="5251"/>
        <end position="5281"/>
    </location>
</feature>
<evidence type="ECO:0000256" key="2">
    <source>
        <dbReference type="ARBA" id="ARBA00023319"/>
    </source>
</evidence>
<feature type="domain" description="Fibronectin type-III" evidence="5">
    <location>
        <begin position="4430"/>
        <end position="4525"/>
    </location>
</feature>
<feature type="compositionally biased region" description="Basic and acidic residues" evidence="3">
    <location>
        <begin position="724"/>
        <end position="748"/>
    </location>
</feature>
<dbReference type="GO" id="GO:0048738">
    <property type="term" value="P:cardiac muscle tissue development"/>
    <property type="evidence" value="ECO:0007669"/>
    <property type="project" value="TreeGrafter"/>
</dbReference>
<dbReference type="Pfam" id="PF00041">
    <property type="entry name" value="fn3"/>
    <property type="match status" value="32"/>
</dbReference>
<dbReference type="PANTHER" id="PTHR14340:SF9">
    <property type="entry name" value="FIBRONECTIN TYPE-III DOMAIN-CONTAINING PROTEIN"/>
    <property type="match status" value="1"/>
</dbReference>
<evidence type="ECO:0000259" key="5">
    <source>
        <dbReference type="PROSITE" id="PS50853"/>
    </source>
</evidence>
<dbReference type="InterPro" id="IPR003599">
    <property type="entry name" value="Ig_sub"/>
</dbReference>
<feature type="region of interest" description="Disordered" evidence="3">
    <location>
        <begin position="600"/>
        <end position="1097"/>
    </location>
</feature>
<dbReference type="EMBL" id="VIIS01001549">
    <property type="protein sequence ID" value="KAF0296564.1"/>
    <property type="molecule type" value="Genomic_DNA"/>
</dbReference>
<feature type="region of interest" description="Disordered" evidence="3">
    <location>
        <begin position="50"/>
        <end position="74"/>
    </location>
</feature>
<feature type="domain" description="Fibronectin type-III" evidence="5">
    <location>
        <begin position="4135"/>
        <end position="4230"/>
    </location>
</feature>
<feature type="domain" description="Ig-like" evidence="4">
    <location>
        <begin position="5663"/>
        <end position="5751"/>
    </location>
</feature>
<feature type="domain" description="Fibronectin type-III" evidence="5">
    <location>
        <begin position="3741"/>
        <end position="3834"/>
    </location>
</feature>
<feature type="domain" description="Fibronectin type-III" evidence="5">
    <location>
        <begin position="3149"/>
        <end position="3244"/>
    </location>
</feature>
<feature type="domain" description="Fibronectin type-III" evidence="5">
    <location>
        <begin position="4036"/>
        <end position="4129"/>
    </location>
</feature>
<organism evidence="6 7">
    <name type="scientific">Amphibalanus amphitrite</name>
    <name type="common">Striped barnacle</name>
    <name type="synonym">Balanus amphitrite</name>
    <dbReference type="NCBI Taxonomy" id="1232801"/>
    <lineage>
        <taxon>Eukaryota</taxon>
        <taxon>Metazoa</taxon>
        <taxon>Ecdysozoa</taxon>
        <taxon>Arthropoda</taxon>
        <taxon>Crustacea</taxon>
        <taxon>Multicrustacea</taxon>
        <taxon>Cirripedia</taxon>
        <taxon>Thoracica</taxon>
        <taxon>Thoracicalcarea</taxon>
        <taxon>Balanomorpha</taxon>
        <taxon>Balanoidea</taxon>
        <taxon>Balanidae</taxon>
        <taxon>Amphibalaninae</taxon>
        <taxon>Amphibalanus</taxon>
    </lineage>
</organism>
<feature type="compositionally biased region" description="Basic and acidic residues" evidence="3">
    <location>
        <begin position="3234"/>
        <end position="3245"/>
    </location>
</feature>
<feature type="domain" description="Ig-like" evidence="4">
    <location>
        <begin position="294"/>
        <end position="389"/>
    </location>
</feature>
<gene>
    <name evidence="6" type="primary">unc-22_10</name>
    <name evidence="6" type="ORF">FJT64_005983</name>
</gene>
<feature type="domain" description="Fibronectin type-III" evidence="5">
    <location>
        <begin position="5171"/>
        <end position="5264"/>
    </location>
</feature>
<feature type="compositionally biased region" description="Basic and acidic residues" evidence="3">
    <location>
        <begin position="996"/>
        <end position="1019"/>
    </location>
</feature>
<dbReference type="FunFam" id="2.60.40.10:FF:001003">
    <property type="entry name" value="titin isoform X1"/>
    <property type="match status" value="1"/>
</dbReference>
<feature type="domain" description="Ig-like" evidence="4">
    <location>
        <begin position="5368"/>
        <end position="5457"/>
    </location>
</feature>
<feature type="region of interest" description="Disordered" evidence="3">
    <location>
        <begin position="1183"/>
        <end position="1306"/>
    </location>
</feature>
<evidence type="ECO:0000313" key="6">
    <source>
        <dbReference type="EMBL" id="KAF0296564.1"/>
    </source>
</evidence>
<dbReference type="InterPro" id="IPR036179">
    <property type="entry name" value="Ig-like_dom_sf"/>
</dbReference>
<dbReference type="FunFam" id="2.60.40.10:FF:000097">
    <property type="entry name" value="Bent, isoform F"/>
    <property type="match status" value="2"/>
</dbReference>
<feature type="compositionally biased region" description="Basic and acidic residues" evidence="3">
    <location>
        <begin position="275"/>
        <end position="293"/>
    </location>
</feature>
<feature type="domain" description="Fibronectin type-III" evidence="5">
    <location>
        <begin position="2553"/>
        <end position="2650"/>
    </location>
</feature>
<feature type="domain" description="Ig-like" evidence="4">
    <location>
        <begin position="3348"/>
        <end position="3437"/>
    </location>
</feature>
<feature type="domain" description="Fibronectin type-III" evidence="5">
    <location>
        <begin position="3250"/>
        <end position="3343"/>
    </location>
</feature>
<dbReference type="GO" id="GO:0008307">
    <property type="term" value="F:structural constituent of muscle"/>
    <property type="evidence" value="ECO:0007669"/>
    <property type="project" value="TreeGrafter"/>
</dbReference>
<dbReference type="Pfam" id="PF07679">
    <property type="entry name" value="I-set"/>
    <property type="match status" value="24"/>
</dbReference>
<dbReference type="FunFam" id="2.60.40.10:FF:000056">
    <property type="entry name" value="twitchin isoform X4"/>
    <property type="match status" value="23"/>
</dbReference>
<feature type="compositionally biased region" description="Basic and acidic residues" evidence="3">
    <location>
        <begin position="856"/>
        <end position="894"/>
    </location>
</feature>
<dbReference type="InterPro" id="IPR013783">
    <property type="entry name" value="Ig-like_fold"/>
</dbReference>
<feature type="domain" description="Fibronectin type-III" evidence="5">
    <location>
        <begin position="3445"/>
        <end position="3538"/>
    </location>
</feature>
<dbReference type="OrthoDB" id="504170at2759"/>
<dbReference type="FunFam" id="2.60.40.10:FF:000051">
    <property type="entry name" value="Uncharacterized protein, isoform J"/>
    <property type="match status" value="9"/>
</dbReference>
<feature type="compositionally biased region" description="Basic and acidic residues" evidence="3">
    <location>
        <begin position="612"/>
        <end position="712"/>
    </location>
</feature>
<feature type="region of interest" description="Disordered" evidence="3">
    <location>
        <begin position="260"/>
        <end position="300"/>
    </location>
</feature>
<feature type="domain" description="Fibronectin type-III" evidence="5">
    <location>
        <begin position="4725"/>
        <end position="4819"/>
    </location>
</feature>
<dbReference type="InterPro" id="IPR036116">
    <property type="entry name" value="FN3_sf"/>
</dbReference>
<dbReference type="FunFam" id="2.60.40.10:FF:000031">
    <property type="entry name" value="Myosin-binding protein C, slow type"/>
    <property type="match status" value="1"/>
</dbReference>
<feature type="domain" description="Fibronectin type-III" evidence="5">
    <location>
        <begin position="6061"/>
        <end position="6155"/>
    </location>
</feature>
<feature type="domain" description="Fibronectin type-III" evidence="5">
    <location>
        <begin position="5021"/>
        <end position="5116"/>
    </location>
</feature>
<feature type="compositionally biased region" description="Basic and acidic residues" evidence="3">
    <location>
        <begin position="1151"/>
        <end position="1160"/>
    </location>
</feature>
<evidence type="ECO:0000256" key="3">
    <source>
        <dbReference type="SAM" id="MobiDB-lite"/>
    </source>
</evidence>
<dbReference type="SMART" id="SM00409">
    <property type="entry name" value="IG"/>
    <property type="match status" value="25"/>
</dbReference>
<feature type="domain" description="Fibronectin type-III" evidence="5">
    <location>
        <begin position="2953"/>
        <end position="3047"/>
    </location>
</feature>
<dbReference type="SUPFAM" id="SSF49265">
    <property type="entry name" value="Fibronectin type III"/>
    <property type="match status" value="17"/>
</dbReference>
<feature type="compositionally biased region" description="Basic and acidic residues" evidence="3">
    <location>
        <begin position="1201"/>
        <end position="1210"/>
    </location>
</feature>
<feature type="domain" description="Fibronectin type-III" evidence="5">
    <location>
        <begin position="2851"/>
        <end position="2947"/>
    </location>
</feature>
<accession>A0A6A4VYA3</accession>
<feature type="compositionally biased region" description="Basic and acidic residues" evidence="3">
    <location>
        <begin position="1275"/>
        <end position="1285"/>
    </location>
</feature>
<dbReference type="FunFam" id="2.60.40.10:FF:000127">
    <property type="entry name" value="titin isoform X1"/>
    <property type="match status" value="1"/>
</dbReference>
<feature type="domain" description="Fibronectin type-III" evidence="5">
    <location>
        <begin position="5862"/>
        <end position="5959"/>
    </location>
</feature>
<feature type="compositionally biased region" description="Low complexity" evidence="3">
    <location>
        <begin position="832"/>
        <end position="853"/>
    </location>
</feature>
<dbReference type="GO" id="GO:0045214">
    <property type="term" value="P:sarcomere organization"/>
    <property type="evidence" value="ECO:0007669"/>
    <property type="project" value="TreeGrafter"/>
</dbReference>
<feature type="domain" description="Ig-like" evidence="4">
    <location>
        <begin position="4529"/>
        <end position="4618"/>
    </location>
</feature>
<feature type="domain" description="Ig-like" evidence="4">
    <location>
        <begin position="2137"/>
        <end position="2218"/>
    </location>
</feature>
<keyword evidence="7" id="KW-1185">Reference proteome</keyword>
<feature type="domain" description="Ig-like" evidence="4">
    <location>
        <begin position="171"/>
        <end position="264"/>
    </location>
</feature>
<feature type="domain" description="Ig-like" evidence="4">
    <location>
        <begin position="3644"/>
        <end position="3733"/>
    </location>
</feature>
<dbReference type="FunFam" id="2.60.40.10:FF:002083">
    <property type="entry name" value="Protein CBR-UNC-22"/>
    <property type="match status" value="2"/>
</dbReference>
<feature type="domain" description="Fibronectin type-III" evidence="5">
    <location>
        <begin position="2656"/>
        <end position="2750"/>
    </location>
</feature>
<dbReference type="InterPro" id="IPR003598">
    <property type="entry name" value="Ig_sub2"/>
</dbReference>
<feature type="domain" description="Fibronectin type-III" evidence="5">
    <location>
        <begin position="6556"/>
        <end position="6613"/>
    </location>
</feature>
<evidence type="ECO:0000256" key="1">
    <source>
        <dbReference type="ARBA" id="ARBA00022737"/>
    </source>
</evidence>
<protein>
    <submittedName>
        <fullName evidence="6">Twitchin</fullName>
    </submittedName>
</protein>
<feature type="domain" description="Fibronectin type-III" evidence="5">
    <location>
        <begin position="6456"/>
        <end position="6550"/>
    </location>
</feature>
<dbReference type="SMART" id="SM00060">
    <property type="entry name" value="FN3"/>
    <property type="match status" value="33"/>
</dbReference>
<feature type="region of interest" description="Disordered" evidence="3">
    <location>
        <begin position="4801"/>
        <end position="4828"/>
    </location>
</feature>
<dbReference type="GO" id="GO:0031430">
    <property type="term" value="C:M band"/>
    <property type="evidence" value="ECO:0007669"/>
    <property type="project" value="TreeGrafter"/>
</dbReference>
<comment type="caution">
    <text evidence="6">The sequence shown here is derived from an EMBL/GenBank/DDBJ whole genome shotgun (WGS) entry which is preliminary data.</text>
</comment>
<dbReference type="InterPro" id="IPR003961">
    <property type="entry name" value="FN3_dom"/>
</dbReference>
<dbReference type="CDD" id="cd00063">
    <property type="entry name" value="FN3"/>
    <property type="match status" value="33"/>
</dbReference>
<feature type="domain" description="Ig-like" evidence="4">
    <location>
        <begin position="1562"/>
        <end position="1653"/>
    </location>
</feature>
<dbReference type="CDD" id="cd05748">
    <property type="entry name" value="Ig_Titin_like"/>
    <property type="match status" value="1"/>
</dbReference>
<dbReference type="SMART" id="SM00408">
    <property type="entry name" value="IGc2"/>
    <property type="match status" value="18"/>
</dbReference>
<feature type="region of interest" description="Disordered" evidence="3">
    <location>
        <begin position="3226"/>
        <end position="3247"/>
    </location>
</feature>
<evidence type="ECO:0000313" key="7">
    <source>
        <dbReference type="Proteomes" id="UP000440578"/>
    </source>
</evidence>
<feature type="domain" description="Fibronectin type-III" evidence="5">
    <location>
        <begin position="2357"/>
        <end position="2451"/>
    </location>
</feature>
<feature type="domain" description="Fibronectin type-III" evidence="5">
    <location>
        <begin position="3837"/>
        <end position="3934"/>
    </location>
</feature>
<keyword evidence="2" id="KW-0393">Immunoglobulin domain</keyword>
<dbReference type="PANTHER" id="PTHR14340">
    <property type="entry name" value="MICROFIBRIL-ASSOCIATED GLYCOPROTEIN 3"/>
    <property type="match status" value="1"/>
</dbReference>
<evidence type="ECO:0000259" key="4">
    <source>
        <dbReference type="PROSITE" id="PS50835"/>
    </source>
</evidence>
<dbReference type="FunFam" id="2.60.40.10:FF:000440">
    <property type="entry name" value="Bent, isoform C"/>
    <property type="match status" value="1"/>
</dbReference>
<feature type="domain" description="Fibronectin type-III" evidence="5">
    <location>
        <begin position="6261"/>
        <end position="6355"/>
    </location>
</feature>
<keyword evidence="1" id="KW-0677">Repeat</keyword>
<dbReference type="Gene3D" id="2.60.40.10">
    <property type="entry name" value="Immunoglobulins"/>
    <property type="match status" value="59"/>
</dbReference>
<proteinExistence type="predicted"/>
<dbReference type="PROSITE" id="PS50835">
    <property type="entry name" value="IG_LIKE"/>
    <property type="match status" value="17"/>
</dbReference>
<dbReference type="FunFam" id="2.60.40.10:FF:000160">
    <property type="entry name" value="Titin a"/>
    <property type="match status" value="2"/>
</dbReference>
<feature type="region of interest" description="Disordered" evidence="3">
    <location>
        <begin position="5942"/>
        <end position="5963"/>
    </location>
</feature>
<feature type="domain" description="Fibronectin type-III" evidence="5">
    <location>
        <begin position="1936"/>
        <end position="2032"/>
    </location>
</feature>
<feature type="domain" description="Ig-like" evidence="4">
    <location>
        <begin position="5963"/>
        <end position="6054"/>
    </location>
</feature>
<feature type="domain" description="Fibronectin type-III" evidence="5">
    <location>
        <begin position="6161"/>
        <end position="6254"/>
    </location>
</feature>
<feature type="domain" description="Fibronectin type-III" evidence="5">
    <location>
        <begin position="5464"/>
        <end position="5558"/>
    </location>
</feature>
<dbReference type="Proteomes" id="UP000440578">
    <property type="component" value="Unassembled WGS sequence"/>
</dbReference>
<feature type="domain" description="Ig-like" evidence="4">
    <location>
        <begin position="3052"/>
        <end position="3141"/>
    </location>
</feature>
<feature type="domain" description="Fibronectin type-III" evidence="5">
    <location>
        <begin position="5270"/>
        <end position="5364"/>
    </location>
</feature>
<feature type="domain" description="Ig-like" evidence="4">
    <location>
        <begin position="4234"/>
        <end position="4321"/>
    </location>
</feature>
<dbReference type="FunFam" id="2.60.40.10:FF:000567">
    <property type="entry name" value="Uncharacterized protein, isoform G"/>
    <property type="match status" value="4"/>
</dbReference>
<dbReference type="PRINTS" id="PR00014">
    <property type="entry name" value="FNTYPEIII"/>
</dbReference>
<feature type="domain" description="Ig-like" evidence="4">
    <location>
        <begin position="501"/>
        <end position="590"/>
    </location>
</feature>
<name>A0A6A4VYA3_AMPAM</name>
<feature type="compositionally biased region" description="Basic and acidic residues" evidence="3">
    <location>
        <begin position="769"/>
        <end position="780"/>
    </location>
</feature>
<feature type="compositionally biased region" description="Low complexity" evidence="3">
    <location>
        <begin position="5266"/>
        <end position="5277"/>
    </location>
</feature>
<feature type="domain" description="Fibronectin type-III" evidence="5">
    <location>
        <begin position="4331"/>
        <end position="4424"/>
    </location>
</feature>
<feature type="domain" description="Fibronectin type-III" evidence="5">
    <location>
        <begin position="5564"/>
        <end position="5659"/>
    </location>
</feature>
<dbReference type="PROSITE" id="PS50853">
    <property type="entry name" value="FN3"/>
    <property type="match status" value="33"/>
</dbReference>
<dbReference type="FunFam" id="2.60.40.10:FF:000006">
    <property type="entry name" value="Uncharacterized protein, isoform F"/>
    <property type="match status" value="1"/>
</dbReference>
<feature type="region of interest" description="Disordered" evidence="3">
    <location>
        <begin position="6553"/>
        <end position="6578"/>
    </location>
</feature>